<keyword evidence="3" id="KW-0050">Antiport</keyword>
<dbReference type="Proteomes" id="UP000196084">
    <property type="component" value="Unassembled WGS sequence"/>
</dbReference>
<keyword evidence="2" id="KW-0813">Transport</keyword>
<dbReference type="PANTHER" id="PTHR43298:SF2">
    <property type="entry name" value="FMN_FAD EXPORTER YEEO-RELATED"/>
    <property type="match status" value="1"/>
</dbReference>
<evidence type="ECO:0000256" key="4">
    <source>
        <dbReference type="ARBA" id="ARBA00022475"/>
    </source>
</evidence>
<proteinExistence type="predicted"/>
<dbReference type="Pfam" id="PF01554">
    <property type="entry name" value="MatE"/>
    <property type="match status" value="2"/>
</dbReference>
<evidence type="ECO:0000256" key="5">
    <source>
        <dbReference type="ARBA" id="ARBA00022692"/>
    </source>
</evidence>
<comment type="caution">
    <text evidence="11">The sequence shown here is derived from an EMBL/GenBank/DDBJ whole genome shotgun (WGS) entry which is preliminary data.</text>
</comment>
<name>A0A202E846_9EURY</name>
<organism evidence="11 12">
    <name type="scientific">Natronolimnobius baerhuensis</name>
    <dbReference type="NCBI Taxonomy" id="253108"/>
    <lineage>
        <taxon>Archaea</taxon>
        <taxon>Methanobacteriati</taxon>
        <taxon>Methanobacteriota</taxon>
        <taxon>Stenosarchaea group</taxon>
        <taxon>Halobacteria</taxon>
        <taxon>Halobacteriales</taxon>
        <taxon>Natrialbaceae</taxon>
        <taxon>Natronolimnobius</taxon>
    </lineage>
</organism>
<dbReference type="PIRSF" id="PIRSF006603">
    <property type="entry name" value="DinF"/>
    <property type="match status" value="1"/>
</dbReference>
<evidence type="ECO:0000256" key="10">
    <source>
        <dbReference type="SAM" id="Phobius"/>
    </source>
</evidence>
<gene>
    <name evidence="11" type="ORF">B2G88_08375</name>
</gene>
<dbReference type="InterPro" id="IPR048279">
    <property type="entry name" value="MdtK-like"/>
</dbReference>
<feature type="transmembrane region" description="Helical" evidence="10">
    <location>
        <begin position="138"/>
        <end position="160"/>
    </location>
</feature>
<dbReference type="CDD" id="cd13137">
    <property type="entry name" value="MATE_NorM_like"/>
    <property type="match status" value="1"/>
</dbReference>
<evidence type="ECO:0000313" key="12">
    <source>
        <dbReference type="Proteomes" id="UP000196084"/>
    </source>
</evidence>
<evidence type="ECO:0000256" key="7">
    <source>
        <dbReference type="ARBA" id="ARBA00023065"/>
    </source>
</evidence>
<keyword evidence="7" id="KW-0406">Ion transport</keyword>
<evidence type="ECO:0000256" key="6">
    <source>
        <dbReference type="ARBA" id="ARBA00022989"/>
    </source>
</evidence>
<dbReference type="GO" id="GO:0015297">
    <property type="term" value="F:antiporter activity"/>
    <property type="evidence" value="ECO:0007669"/>
    <property type="project" value="UniProtKB-KW"/>
</dbReference>
<feature type="transmembrane region" description="Helical" evidence="10">
    <location>
        <begin position="365"/>
        <end position="384"/>
    </location>
</feature>
<keyword evidence="8 10" id="KW-0472">Membrane</keyword>
<feature type="transmembrane region" description="Helical" evidence="10">
    <location>
        <begin position="319"/>
        <end position="345"/>
    </location>
</feature>
<feature type="transmembrane region" description="Helical" evidence="10">
    <location>
        <begin position="172"/>
        <end position="194"/>
    </location>
</feature>
<sequence>MSSVSGPDASSLRPRVLALWRRVFDLSWPVMAEQVLRTLMRTTDLIVAGFFSPAAVAAVGLADIYGRLPLWFGLGVGDGAIALSSQDTGSGSVANRDEAVSQALLLGVLAGIPFALFGLVGSFWAIEVLGADAETVRWGGLYLAIILLTAPAFHVTMIAARSIQGTGDTRTPMYINAAANAFNIVLTVALAFGLGPFPELSVVGIAIATAIGDTLAAITFIAVIYSSWSDLTLVWPSRLVIMKQLLVISAPRIAEGVTELIAEFPFNAILLMFGTEVNAAYHIGRRVYQQLSSPLSRGYGTAANIIAGQSLGRGNPDEAYFNGLAAAGLAVLTVGGLGVGIFATADWVVLVFTRDADTIPYAVDFARAYAISTFLIALYIVLAGSLRGGSETRPPFVAKLTGAVFFLLGITYVFGVHLEYGVVAAYVAIVADWVWRNLVVGVVYARKGWLERGTRMMHERGSLTEDED</sequence>
<feature type="transmembrane region" description="Helical" evidence="10">
    <location>
        <begin position="103"/>
        <end position="126"/>
    </location>
</feature>
<evidence type="ECO:0000313" key="11">
    <source>
        <dbReference type="EMBL" id="OVE84417.1"/>
    </source>
</evidence>
<keyword evidence="5 10" id="KW-0812">Transmembrane</keyword>
<evidence type="ECO:0000256" key="9">
    <source>
        <dbReference type="ARBA" id="ARBA00031636"/>
    </source>
</evidence>
<dbReference type="EMBL" id="MWPH01000002">
    <property type="protein sequence ID" value="OVE84417.1"/>
    <property type="molecule type" value="Genomic_DNA"/>
</dbReference>
<protein>
    <recommendedName>
        <fullName evidence="9">Multidrug-efflux transporter</fullName>
    </recommendedName>
</protein>
<dbReference type="InterPro" id="IPR002528">
    <property type="entry name" value="MATE_fam"/>
</dbReference>
<keyword evidence="12" id="KW-1185">Reference proteome</keyword>
<keyword evidence="6 10" id="KW-1133">Transmembrane helix</keyword>
<feature type="transmembrane region" description="Helical" evidence="10">
    <location>
        <begin position="45"/>
        <end position="65"/>
    </location>
</feature>
<feature type="transmembrane region" description="Helical" evidence="10">
    <location>
        <begin position="396"/>
        <end position="414"/>
    </location>
</feature>
<feature type="transmembrane region" description="Helical" evidence="10">
    <location>
        <begin position="200"/>
        <end position="225"/>
    </location>
</feature>
<dbReference type="GO" id="GO:0006811">
    <property type="term" value="P:monoatomic ion transport"/>
    <property type="evidence" value="ECO:0007669"/>
    <property type="project" value="UniProtKB-KW"/>
</dbReference>
<evidence type="ECO:0000256" key="2">
    <source>
        <dbReference type="ARBA" id="ARBA00022448"/>
    </source>
</evidence>
<dbReference type="InterPro" id="IPR050222">
    <property type="entry name" value="MATE_MdtK"/>
</dbReference>
<dbReference type="NCBIfam" id="TIGR00797">
    <property type="entry name" value="matE"/>
    <property type="match status" value="1"/>
</dbReference>
<reference evidence="11 12" key="1">
    <citation type="submission" date="2017-02" db="EMBL/GenBank/DDBJ databases">
        <title>Natronthermophilus aegyptiacus gen. nov.,sp. nov., an aerobic, extremely halophilic alkalithermophilic archaeon isolated from the athalassohaline Wadi An Natrun, Egypt.</title>
        <authorList>
            <person name="Zhao B."/>
        </authorList>
    </citation>
    <scope>NUCLEOTIDE SEQUENCE [LARGE SCALE GENOMIC DNA]</scope>
    <source>
        <strain evidence="11 12">CGMCC 1.3597</strain>
    </source>
</reference>
<evidence type="ECO:0000256" key="1">
    <source>
        <dbReference type="ARBA" id="ARBA00004651"/>
    </source>
</evidence>
<evidence type="ECO:0000256" key="3">
    <source>
        <dbReference type="ARBA" id="ARBA00022449"/>
    </source>
</evidence>
<feature type="transmembrane region" description="Helical" evidence="10">
    <location>
        <begin position="420"/>
        <end position="445"/>
    </location>
</feature>
<dbReference type="AlphaFoldDB" id="A0A202E846"/>
<dbReference type="PANTHER" id="PTHR43298">
    <property type="entry name" value="MULTIDRUG RESISTANCE PROTEIN NORM-RELATED"/>
    <property type="match status" value="1"/>
</dbReference>
<comment type="subcellular location">
    <subcellularLocation>
        <location evidence="1">Cell membrane</location>
        <topology evidence="1">Multi-pass membrane protein</topology>
    </subcellularLocation>
</comment>
<keyword evidence="4" id="KW-1003">Cell membrane</keyword>
<dbReference type="GO" id="GO:0042910">
    <property type="term" value="F:xenobiotic transmembrane transporter activity"/>
    <property type="evidence" value="ECO:0007669"/>
    <property type="project" value="InterPro"/>
</dbReference>
<evidence type="ECO:0000256" key="8">
    <source>
        <dbReference type="ARBA" id="ARBA00023136"/>
    </source>
</evidence>
<dbReference type="GO" id="GO:0005886">
    <property type="term" value="C:plasma membrane"/>
    <property type="evidence" value="ECO:0007669"/>
    <property type="project" value="UniProtKB-SubCell"/>
</dbReference>
<accession>A0A202E846</accession>